<dbReference type="AlphaFoldDB" id="A0A1I1MTF0"/>
<dbReference type="OrthoDB" id="1453813at2"/>
<evidence type="ECO:0000313" key="3">
    <source>
        <dbReference type="Proteomes" id="UP000199439"/>
    </source>
</evidence>
<feature type="signal peptide" evidence="1">
    <location>
        <begin position="1"/>
        <end position="17"/>
    </location>
</feature>
<dbReference type="Proteomes" id="UP000199439">
    <property type="component" value="Unassembled WGS sequence"/>
</dbReference>
<sequence>MKKVLIIILISSLSLKAQSKLYPNTGNDFNLEQSIVDNTLSISHPDYVITKLFLYNKSTFKRTTFDNYSNNIAVDLNKMESGMYTVMVYTNGDIVVLKLKVVNDNFKEDIEPTEAIVKTEEIEDTKEIEKRTLKYYRVVASINGTSISKYNVFTESRKNGLIKRNKLDVKSYTGRKNTLIVSALYTDGSEELIYETMPKNRSAIFKRDKGLAKTKDL</sequence>
<organism evidence="2 3">
    <name type="scientific">Algibacter pectinivorans</name>
    <dbReference type="NCBI Taxonomy" id="870482"/>
    <lineage>
        <taxon>Bacteria</taxon>
        <taxon>Pseudomonadati</taxon>
        <taxon>Bacteroidota</taxon>
        <taxon>Flavobacteriia</taxon>
        <taxon>Flavobacteriales</taxon>
        <taxon>Flavobacteriaceae</taxon>
        <taxon>Algibacter</taxon>
    </lineage>
</organism>
<proteinExistence type="predicted"/>
<dbReference type="EMBL" id="FOMI01000001">
    <property type="protein sequence ID" value="SFC88631.1"/>
    <property type="molecule type" value="Genomic_DNA"/>
</dbReference>
<evidence type="ECO:0000313" key="2">
    <source>
        <dbReference type="EMBL" id="SFC88631.1"/>
    </source>
</evidence>
<accession>A0A1I1MTF0</accession>
<keyword evidence="3" id="KW-1185">Reference proteome</keyword>
<feature type="chain" id="PRO_5011635222" description="Por secretion system C-terminal sorting domain-containing protein" evidence="1">
    <location>
        <begin position="18"/>
        <end position="217"/>
    </location>
</feature>
<evidence type="ECO:0000256" key="1">
    <source>
        <dbReference type="SAM" id="SignalP"/>
    </source>
</evidence>
<reference evidence="3" key="1">
    <citation type="submission" date="2016-10" db="EMBL/GenBank/DDBJ databases">
        <authorList>
            <person name="Varghese N."/>
            <person name="Submissions S."/>
        </authorList>
    </citation>
    <scope>NUCLEOTIDE SEQUENCE [LARGE SCALE GENOMIC DNA]</scope>
    <source>
        <strain evidence="3">DSM 25730</strain>
    </source>
</reference>
<dbReference type="STRING" id="870482.SAMN04487987_101520"/>
<evidence type="ECO:0008006" key="4">
    <source>
        <dbReference type="Google" id="ProtNLM"/>
    </source>
</evidence>
<name>A0A1I1MTF0_9FLAO</name>
<dbReference type="RefSeq" id="WP_092848622.1">
    <property type="nucleotide sequence ID" value="NZ_FOMI01000001.1"/>
</dbReference>
<protein>
    <recommendedName>
        <fullName evidence="4">Por secretion system C-terminal sorting domain-containing protein</fullName>
    </recommendedName>
</protein>
<gene>
    <name evidence="2" type="ORF">SAMN04487987_101520</name>
</gene>
<keyword evidence="1" id="KW-0732">Signal</keyword>